<dbReference type="EMBL" id="MFLV01000007">
    <property type="protein sequence ID" value="OGG71887.1"/>
    <property type="molecule type" value="Genomic_DNA"/>
</dbReference>
<evidence type="ECO:0000259" key="3">
    <source>
        <dbReference type="Pfam" id="PF01765"/>
    </source>
</evidence>
<dbReference type="GO" id="GO:0006412">
    <property type="term" value="P:translation"/>
    <property type="evidence" value="ECO:0007669"/>
    <property type="project" value="UniProtKB-KW"/>
</dbReference>
<evidence type="ECO:0000313" key="4">
    <source>
        <dbReference type="EMBL" id="OGG71887.1"/>
    </source>
</evidence>
<dbReference type="PANTHER" id="PTHR20982:SF3">
    <property type="entry name" value="MITOCHONDRIAL RIBOSOME RECYCLING FACTOR PSEUDO 1"/>
    <property type="match status" value="1"/>
</dbReference>
<dbReference type="GO" id="GO:0043023">
    <property type="term" value="F:ribosomal large subunit binding"/>
    <property type="evidence" value="ECO:0007669"/>
    <property type="project" value="TreeGrafter"/>
</dbReference>
<proteinExistence type="inferred from homology"/>
<name>A0A1F6EE45_9BACT</name>
<dbReference type="Gene3D" id="1.10.132.20">
    <property type="entry name" value="Ribosome-recycling factor"/>
    <property type="match status" value="1"/>
</dbReference>
<dbReference type="STRING" id="1798508.A3A35_03170"/>
<comment type="caution">
    <text evidence="4">The sequence shown here is derived from an EMBL/GenBank/DDBJ whole genome shotgun (WGS) entry which is preliminary data.</text>
</comment>
<feature type="domain" description="Ribosome recycling factor" evidence="3">
    <location>
        <begin position="19"/>
        <end position="181"/>
    </location>
</feature>
<dbReference type="AlphaFoldDB" id="A0A1F6EE45"/>
<dbReference type="Proteomes" id="UP000179115">
    <property type="component" value="Unassembled WGS sequence"/>
</dbReference>
<gene>
    <name evidence="4" type="ORF">A3A35_03170</name>
</gene>
<evidence type="ECO:0000256" key="2">
    <source>
        <dbReference type="ARBA" id="ARBA00022917"/>
    </source>
</evidence>
<keyword evidence="2" id="KW-0648">Protein biosynthesis</keyword>
<dbReference type="InterPro" id="IPR036191">
    <property type="entry name" value="RRF_sf"/>
</dbReference>
<accession>A0A1F6EE45</accession>
<comment type="similarity">
    <text evidence="1">Belongs to the RRF family.</text>
</comment>
<dbReference type="InterPro" id="IPR002661">
    <property type="entry name" value="Ribosome_recyc_fac"/>
</dbReference>
<organism evidence="4 5">
    <name type="scientific">Candidatus Kaiserbacteria bacterium RIFCSPLOWO2_01_FULL_51_21</name>
    <dbReference type="NCBI Taxonomy" id="1798508"/>
    <lineage>
        <taxon>Bacteria</taxon>
        <taxon>Candidatus Kaiseribacteriota</taxon>
    </lineage>
</organism>
<sequence length="183" mass="20881">MVYNFAPLKQKVSETQLWLTKEYQGIRTGRATPALLDGVFVESYGSKLPINQVAAIVVEDARTLRISPWDSSQVKQIEKAIVISNLGLSVAIDDRGLRVMFPELTSERRASLVKVLKEKLEQARRALRGERDKVWSDIQEKERGSELSKDEKFRYKEEMEKIIGEGDEKLEAAAKRKEQEITS</sequence>
<dbReference type="SUPFAM" id="SSF55194">
    <property type="entry name" value="Ribosome recycling factor, RRF"/>
    <property type="match status" value="1"/>
</dbReference>
<dbReference type="Pfam" id="PF01765">
    <property type="entry name" value="RRF"/>
    <property type="match status" value="1"/>
</dbReference>
<protein>
    <submittedName>
        <fullName evidence="4">Ribosome recycling factor</fullName>
    </submittedName>
</protein>
<dbReference type="InterPro" id="IPR023584">
    <property type="entry name" value="Ribosome_recyc_fac_dom"/>
</dbReference>
<evidence type="ECO:0000313" key="5">
    <source>
        <dbReference type="Proteomes" id="UP000179115"/>
    </source>
</evidence>
<reference evidence="4 5" key="1">
    <citation type="journal article" date="2016" name="Nat. Commun.">
        <title>Thousands of microbial genomes shed light on interconnected biogeochemical processes in an aquifer system.</title>
        <authorList>
            <person name="Anantharaman K."/>
            <person name="Brown C.T."/>
            <person name="Hug L.A."/>
            <person name="Sharon I."/>
            <person name="Castelle C.J."/>
            <person name="Probst A.J."/>
            <person name="Thomas B.C."/>
            <person name="Singh A."/>
            <person name="Wilkins M.J."/>
            <person name="Karaoz U."/>
            <person name="Brodie E.L."/>
            <person name="Williams K.H."/>
            <person name="Hubbard S.S."/>
            <person name="Banfield J.F."/>
        </authorList>
    </citation>
    <scope>NUCLEOTIDE SEQUENCE [LARGE SCALE GENOMIC DNA]</scope>
</reference>
<dbReference type="Gene3D" id="3.30.1360.40">
    <property type="match status" value="1"/>
</dbReference>
<dbReference type="NCBIfam" id="TIGR00496">
    <property type="entry name" value="frr"/>
    <property type="match status" value="1"/>
</dbReference>
<evidence type="ECO:0000256" key="1">
    <source>
        <dbReference type="ARBA" id="ARBA00005912"/>
    </source>
</evidence>
<dbReference type="PANTHER" id="PTHR20982">
    <property type="entry name" value="RIBOSOME RECYCLING FACTOR"/>
    <property type="match status" value="1"/>
</dbReference>
<dbReference type="FunFam" id="3.30.1360.40:FF:000001">
    <property type="entry name" value="Ribosome-recycling factor"/>
    <property type="match status" value="1"/>
</dbReference>